<evidence type="ECO:0000313" key="2">
    <source>
        <dbReference type="Ensembl" id="ENSHHUP00000084806.1"/>
    </source>
</evidence>
<dbReference type="GeneTree" id="ENSGT00940000158826"/>
<dbReference type="Ensembl" id="ENSHHUT00000087461.1">
    <property type="protein sequence ID" value="ENSHHUP00000084806.1"/>
    <property type="gene ID" value="ENSHHUG00000049157.1"/>
</dbReference>
<evidence type="ECO:0000259" key="1">
    <source>
        <dbReference type="Pfam" id="PF16190"/>
    </source>
</evidence>
<reference evidence="2" key="2">
    <citation type="submission" date="2025-08" db="UniProtKB">
        <authorList>
            <consortium name="Ensembl"/>
        </authorList>
    </citation>
    <scope>IDENTIFICATION</scope>
</reference>
<protein>
    <recommendedName>
        <fullName evidence="1">Ubiquitin-activating enzyme E1 FCCH domain-containing protein</fullName>
    </recommendedName>
</protein>
<dbReference type="Gene3D" id="3.40.50.12550">
    <property type="entry name" value="Ubiquitin-activating enzyme E1, inactive adenylation domain, subdomain 2"/>
    <property type="match status" value="1"/>
</dbReference>
<dbReference type="AlphaFoldDB" id="A0A4W5R4I0"/>
<proteinExistence type="predicted"/>
<sequence length="117" mass="12958">MDSRTHGLQTGQSVLFREVNGMETLNGTARQVTVLSPYSFTIGDTSCLQPYAHGGFFLLVKTPRTYSFETMEQQLSEPHVLTPDFSKPEVRGHRSAPVCLLCCALEPSLSSFLFCPL</sequence>
<dbReference type="InterPro" id="IPR032418">
    <property type="entry name" value="E1_FCCH"/>
</dbReference>
<organism evidence="2 3">
    <name type="scientific">Hucho hucho</name>
    <name type="common">huchen</name>
    <dbReference type="NCBI Taxonomy" id="62062"/>
    <lineage>
        <taxon>Eukaryota</taxon>
        <taxon>Metazoa</taxon>
        <taxon>Chordata</taxon>
        <taxon>Craniata</taxon>
        <taxon>Vertebrata</taxon>
        <taxon>Euteleostomi</taxon>
        <taxon>Actinopterygii</taxon>
        <taxon>Neopterygii</taxon>
        <taxon>Teleostei</taxon>
        <taxon>Protacanthopterygii</taxon>
        <taxon>Salmoniformes</taxon>
        <taxon>Salmonidae</taxon>
        <taxon>Salmoninae</taxon>
        <taxon>Hucho</taxon>
    </lineage>
</organism>
<accession>A0A4W5R4I0</accession>
<evidence type="ECO:0000313" key="3">
    <source>
        <dbReference type="Proteomes" id="UP000314982"/>
    </source>
</evidence>
<reference evidence="3" key="1">
    <citation type="submission" date="2018-06" db="EMBL/GenBank/DDBJ databases">
        <title>Genome assembly of Danube salmon.</title>
        <authorList>
            <person name="Macqueen D.J."/>
            <person name="Gundappa M.K."/>
        </authorList>
    </citation>
    <scope>NUCLEOTIDE SEQUENCE [LARGE SCALE GENOMIC DNA]</scope>
</reference>
<name>A0A4W5R4I0_9TELE</name>
<dbReference type="Gene3D" id="2.40.30.180">
    <property type="entry name" value="Ubiquitin-activating enzyme E1, FCCH domain"/>
    <property type="match status" value="1"/>
</dbReference>
<dbReference type="STRING" id="62062.ENSHHUP00000084806"/>
<dbReference type="FunFam" id="2.40.30.180:FF:000002">
    <property type="entry name" value="Ubiquitin-activating enzyme E1 2"/>
    <property type="match status" value="1"/>
</dbReference>
<keyword evidence="3" id="KW-1185">Reference proteome</keyword>
<dbReference type="GO" id="GO:0008641">
    <property type="term" value="F:ubiquitin-like modifier activating enzyme activity"/>
    <property type="evidence" value="ECO:0007669"/>
    <property type="project" value="InterPro"/>
</dbReference>
<reference evidence="2" key="3">
    <citation type="submission" date="2025-09" db="UniProtKB">
        <authorList>
            <consortium name="Ensembl"/>
        </authorList>
    </citation>
    <scope>IDENTIFICATION</scope>
</reference>
<dbReference type="SUPFAM" id="SSF69572">
    <property type="entry name" value="Activating enzymes of the ubiquitin-like proteins"/>
    <property type="match status" value="1"/>
</dbReference>
<dbReference type="InterPro" id="IPR035985">
    <property type="entry name" value="Ubiquitin-activating_enz"/>
</dbReference>
<dbReference type="Proteomes" id="UP000314982">
    <property type="component" value="Unassembled WGS sequence"/>
</dbReference>
<dbReference type="InterPro" id="IPR042302">
    <property type="entry name" value="E1_FCCH_sf"/>
</dbReference>
<dbReference type="Pfam" id="PF16190">
    <property type="entry name" value="E1_FCCH"/>
    <property type="match status" value="1"/>
</dbReference>
<feature type="domain" description="Ubiquitin-activating enzyme E1 FCCH" evidence="1">
    <location>
        <begin position="1"/>
        <end position="61"/>
    </location>
</feature>